<feature type="compositionally biased region" description="Acidic residues" evidence="1">
    <location>
        <begin position="46"/>
        <end position="69"/>
    </location>
</feature>
<dbReference type="STRING" id="392421.SAMN04488694_101177"/>
<proteinExistence type="predicted"/>
<dbReference type="AlphaFoldDB" id="A0A1H9YN43"/>
<keyword evidence="3" id="KW-1185">Reference proteome</keyword>
<protein>
    <submittedName>
        <fullName evidence="2">Uncharacterized protein</fullName>
    </submittedName>
</protein>
<dbReference type="RefSeq" id="WP_092929127.1">
    <property type="nucleotide sequence ID" value="NZ_FOIC01000001.1"/>
</dbReference>
<gene>
    <name evidence="2" type="ORF">SAMN04488694_101177</name>
</gene>
<dbReference type="Proteomes" id="UP000199320">
    <property type="component" value="Unassembled WGS sequence"/>
</dbReference>
<reference evidence="3" key="1">
    <citation type="submission" date="2016-10" db="EMBL/GenBank/DDBJ databases">
        <authorList>
            <person name="Varghese N."/>
            <person name="Submissions S."/>
        </authorList>
    </citation>
    <scope>NUCLEOTIDE SEQUENCE [LARGE SCALE GENOMIC DNA]</scope>
    <source>
        <strain evidence="3">CDM_6</strain>
    </source>
</reference>
<evidence type="ECO:0000313" key="2">
    <source>
        <dbReference type="EMBL" id="SES70513.1"/>
    </source>
</evidence>
<dbReference type="OrthoDB" id="177717at2157"/>
<sequence>MSDAVDEEDLEGPADTGDEPKPEDALEEEAYAEIDPAIAEQVAAADTEDTDDDDGVDVDDPADEPDETTESTSTGDRKTVGHVYCRALGAGAAISQDRMGSGVDDRSAVIDEYADLAKELDLDEYMDQWYRENLSGSSELGPGQGLVAMTSLFAVMVLVEDAEMLDGAIDSIGGATPEVEA</sequence>
<accession>A0A1H9YN43</accession>
<dbReference type="EMBL" id="FOIC01000001">
    <property type="protein sequence ID" value="SES70513.1"/>
    <property type="molecule type" value="Genomic_DNA"/>
</dbReference>
<evidence type="ECO:0000313" key="3">
    <source>
        <dbReference type="Proteomes" id="UP000199320"/>
    </source>
</evidence>
<evidence type="ECO:0000256" key="1">
    <source>
        <dbReference type="SAM" id="MobiDB-lite"/>
    </source>
</evidence>
<name>A0A1H9YN43_9EURY</name>
<organism evidence="2 3">
    <name type="scientific">Natrinema hispanicum</name>
    <dbReference type="NCBI Taxonomy" id="392421"/>
    <lineage>
        <taxon>Archaea</taxon>
        <taxon>Methanobacteriati</taxon>
        <taxon>Methanobacteriota</taxon>
        <taxon>Stenosarchaea group</taxon>
        <taxon>Halobacteria</taxon>
        <taxon>Halobacteriales</taxon>
        <taxon>Natrialbaceae</taxon>
        <taxon>Natrinema</taxon>
    </lineage>
</organism>
<feature type="region of interest" description="Disordered" evidence="1">
    <location>
        <begin position="1"/>
        <end position="79"/>
    </location>
</feature>
<feature type="compositionally biased region" description="Acidic residues" evidence="1">
    <location>
        <begin position="1"/>
        <end position="12"/>
    </location>
</feature>